<evidence type="ECO:0000256" key="7">
    <source>
        <dbReference type="ARBA" id="ARBA00022840"/>
    </source>
</evidence>
<dbReference type="GO" id="GO:0005524">
    <property type="term" value="F:ATP binding"/>
    <property type="evidence" value="ECO:0007669"/>
    <property type="project" value="UniProtKB-KW"/>
</dbReference>
<sequence>MKWFWIWWVGLALLGTAGLGSYRQVTLLGELEQAGSTLAAEAAQRADQHDAHLTALSAIAQADKTDSSAFLEVATTILRFYPRIDEIQLMPLDGMAPMAGTGPLEPNLAEAIKAAAAASTGQTALLTAPERPGHYLMVKRSPNNDAARDGLMLAVDVAQLLASDAAFWRNGNATLRLTMPDGQVVFGPAEMPAAPQFSRRLGSATQPLLLEAAMPVSLGQLLPLDRLAAIIIGAGLLAAIGTTLMQQRTRARLAERRAELSDMESRLAHAARVNAMGEMASGMAHELTQPLTAILSQAQAGKHLLARQDNAALGKVLDDTVGQARRAADILERLRNWSRPQRAPPAPVDLGAAVRSVMTLLGSEAAQRAVTLQPRLSTRPVSVLADPVELEQVIFNLLRNALEAVSEQSEPREVRIELMEAGGAVRLDIADNGPGVPTELVPKLFTPFTTTRPEGTGLGLALSQRLVERAGGEIAYIPQDRGALFRVTLPLAPGGDTK</sequence>
<dbReference type="Gene3D" id="1.10.287.130">
    <property type="match status" value="1"/>
</dbReference>
<keyword evidence="8" id="KW-0902">Two-component regulatory system</keyword>
<evidence type="ECO:0000259" key="9">
    <source>
        <dbReference type="PROSITE" id="PS50109"/>
    </source>
</evidence>
<dbReference type="Gene3D" id="3.30.565.10">
    <property type="entry name" value="Histidine kinase-like ATPase, C-terminal domain"/>
    <property type="match status" value="1"/>
</dbReference>
<evidence type="ECO:0000256" key="4">
    <source>
        <dbReference type="ARBA" id="ARBA00022679"/>
    </source>
</evidence>
<feature type="domain" description="Histidine kinase" evidence="9">
    <location>
        <begin position="282"/>
        <end position="493"/>
    </location>
</feature>
<keyword evidence="6" id="KW-0418">Kinase</keyword>
<keyword evidence="4" id="KW-0808">Transferase</keyword>
<dbReference type="InterPro" id="IPR005467">
    <property type="entry name" value="His_kinase_dom"/>
</dbReference>
<evidence type="ECO:0000256" key="3">
    <source>
        <dbReference type="ARBA" id="ARBA00022553"/>
    </source>
</evidence>
<dbReference type="InterPro" id="IPR036890">
    <property type="entry name" value="HATPase_C_sf"/>
</dbReference>
<keyword evidence="7" id="KW-0067">ATP-binding</keyword>
<dbReference type="SMART" id="SM00388">
    <property type="entry name" value="HisKA"/>
    <property type="match status" value="1"/>
</dbReference>
<organism evidence="10 11">
    <name type="scientific">Devosia riboflavina</name>
    <dbReference type="NCBI Taxonomy" id="46914"/>
    <lineage>
        <taxon>Bacteria</taxon>
        <taxon>Pseudomonadati</taxon>
        <taxon>Pseudomonadota</taxon>
        <taxon>Alphaproteobacteria</taxon>
        <taxon>Hyphomicrobiales</taxon>
        <taxon>Devosiaceae</taxon>
        <taxon>Devosia</taxon>
    </lineage>
</organism>
<dbReference type="Pfam" id="PF00512">
    <property type="entry name" value="HisKA"/>
    <property type="match status" value="1"/>
</dbReference>
<dbReference type="AlphaFoldDB" id="A0A087M349"/>
<dbReference type="STRING" id="46914.JP75_10470"/>
<dbReference type="InterPro" id="IPR004358">
    <property type="entry name" value="Sig_transdc_His_kin-like_C"/>
</dbReference>
<dbReference type="SUPFAM" id="SSF47384">
    <property type="entry name" value="Homodimeric domain of signal transducing histidine kinase"/>
    <property type="match status" value="1"/>
</dbReference>
<evidence type="ECO:0000256" key="6">
    <source>
        <dbReference type="ARBA" id="ARBA00022777"/>
    </source>
</evidence>
<protein>
    <recommendedName>
        <fullName evidence="2">histidine kinase</fullName>
        <ecNumber evidence="2">2.7.13.3</ecNumber>
    </recommendedName>
</protein>
<proteinExistence type="predicted"/>
<reference evidence="10 11" key="1">
    <citation type="submission" date="2014-08" db="EMBL/GenBank/DDBJ databases">
        <authorList>
            <person name="Hassan Y.I."/>
            <person name="Lepp D."/>
            <person name="Zhou T."/>
        </authorList>
    </citation>
    <scope>NUCLEOTIDE SEQUENCE [LARGE SCALE GENOMIC DNA]</scope>
    <source>
        <strain evidence="10 11">IFO13584</strain>
    </source>
</reference>
<dbReference type="GO" id="GO:0000155">
    <property type="term" value="F:phosphorelay sensor kinase activity"/>
    <property type="evidence" value="ECO:0007669"/>
    <property type="project" value="InterPro"/>
</dbReference>
<comment type="catalytic activity">
    <reaction evidence="1">
        <text>ATP + protein L-histidine = ADP + protein N-phospho-L-histidine.</text>
        <dbReference type="EC" id="2.7.13.3"/>
    </reaction>
</comment>
<dbReference type="CDD" id="cd00082">
    <property type="entry name" value="HisKA"/>
    <property type="match status" value="1"/>
</dbReference>
<dbReference type="SMART" id="SM00387">
    <property type="entry name" value="HATPase_c"/>
    <property type="match status" value="1"/>
</dbReference>
<evidence type="ECO:0000256" key="5">
    <source>
        <dbReference type="ARBA" id="ARBA00022741"/>
    </source>
</evidence>
<accession>A0A087M349</accession>
<dbReference type="InterPro" id="IPR003661">
    <property type="entry name" value="HisK_dim/P_dom"/>
</dbReference>
<dbReference type="PANTHER" id="PTHR43065">
    <property type="entry name" value="SENSOR HISTIDINE KINASE"/>
    <property type="match status" value="1"/>
</dbReference>
<dbReference type="OrthoDB" id="9789238at2"/>
<comment type="caution">
    <text evidence="10">The sequence shown here is derived from an EMBL/GenBank/DDBJ whole genome shotgun (WGS) entry which is preliminary data.</text>
</comment>
<keyword evidence="3" id="KW-0597">Phosphoprotein</keyword>
<evidence type="ECO:0000256" key="1">
    <source>
        <dbReference type="ARBA" id="ARBA00000085"/>
    </source>
</evidence>
<dbReference type="InterPro" id="IPR003594">
    <property type="entry name" value="HATPase_dom"/>
</dbReference>
<evidence type="ECO:0000256" key="8">
    <source>
        <dbReference type="ARBA" id="ARBA00023012"/>
    </source>
</evidence>
<dbReference type="Pfam" id="PF02518">
    <property type="entry name" value="HATPase_c"/>
    <property type="match status" value="1"/>
</dbReference>
<dbReference type="InterPro" id="IPR036097">
    <property type="entry name" value="HisK_dim/P_sf"/>
</dbReference>
<dbReference type="PROSITE" id="PS50109">
    <property type="entry name" value="HIS_KIN"/>
    <property type="match status" value="1"/>
</dbReference>
<gene>
    <name evidence="10" type="ORF">JP75_10470</name>
</gene>
<keyword evidence="5" id="KW-0547">Nucleotide-binding</keyword>
<evidence type="ECO:0000313" key="11">
    <source>
        <dbReference type="Proteomes" id="UP000028981"/>
    </source>
</evidence>
<keyword evidence="11" id="KW-1185">Reference proteome</keyword>
<dbReference type="RefSeq" id="WP_035082389.1">
    <property type="nucleotide sequence ID" value="NZ_JQGC01000007.1"/>
</dbReference>
<evidence type="ECO:0000256" key="2">
    <source>
        <dbReference type="ARBA" id="ARBA00012438"/>
    </source>
</evidence>
<dbReference type="PRINTS" id="PR00344">
    <property type="entry name" value="BCTRLSENSOR"/>
</dbReference>
<name>A0A087M349_9HYPH</name>
<dbReference type="Proteomes" id="UP000028981">
    <property type="component" value="Unassembled WGS sequence"/>
</dbReference>
<dbReference type="SUPFAM" id="SSF55874">
    <property type="entry name" value="ATPase domain of HSP90 chaperone/DNA topoisomerase II/histidine kinase"/>
    <property type="match status" value="1"/>
</dbReference>
<dbReference type="EC" id="2.7.13.3" evidence="2"/>
<dbReference type="PANTHER" id="PTHR43065:SF10">
    <property type="entry name" value="PEROXIDE STRESS-ACTIVATED HISTIDINE KINASE MAK3"/>
    <property type="match status" value="1"/>
</dbReference>
<evidence type="ECO:0000313" key="10">
    <source>
        <dbReference type="EMBL" id="KFL31302.1"/>
    </source>
</evidence>
<dbReference type="EMBL" id="JQGC01000007">
    <property type="protein sequence ID" value="KFL31302.1"/>
    <property type="molecule type" value="Genomic_DNA"/>
</dbReference>